<proteinExistence type="predicted"/>
<protein>
    <submittedName>
        <fullName evidence="2">Uncharacterized protein</fullName>
    </submittedName>
</protein>
<evidence type="ECO:0000256" key="1">
    <source>
        <dbReference type="SAM" id="Coils"/>
    </source>
</evidence>
<accession>A0AB35YB88</accession>
<feature type="coiled-coil region" evidence="1">
    <location>
        <begin position="92"/>
        <end position="123"/>
    </location>
</feature>
<name>A0AB35YB88_9FIRM</name>
<dbReference type="RefSeq" id="WP_339395325.1">
    <property type="nucleotide sequence ID" value="NZ_JBBFGL010000005.1"/>
</dbReference>
<sequence>MPDRELRRMRRAELVEIILALKQTEDRLRAENAALSAQLQERQIHIENAGSIAQAALELNKVFEAAQAAADEYVASVRAANKNTDAAANALRAQAEAEAEQILAQAQTEAANLKARTQKECDEQAEAAARSRAQTGADCKAMLARTQQEIRQRWAAFDRRASELLDGYHSTEFLPEERADK</sequence>
<evidence type="ECO:0000313" key="3">
    <source>
        <dbReference type="Proteomes" id="UP001373196"/>
    </source>
</evidence>
<dbReference type="EMBL" id="JBBFGL010000005">
    <property type="protein sequence ID" value="MEJ5195868.1"/>
    <property type="molecule type" value="Genomic_DNA"/>
</dbReference>
<reference evidence="2" key="1">
    <citation type="submission" date="2024-03" db="EMBL/GenBank/DDBJ databases">
        <authorList>
            <person name="Plomp N."/>
            <person name="Harmsen H.J."/>
        </authorList>
    </citation>
    <scope>NUCLEOTIDE SEQUENCE</scope>
    <source>
        <strain evidence="2">HTF-128</strain>
    </source>
</reference>
<organism evidence="2 3">
    <name type="scientific">Faecalibacterium wellingii</name>
    <dbReference type="NCBI Taxonomy" id="2929491"/>
    <lineage>
        <taxon>Bacteria</taxon>
        <taxon>Bacillati</taxon>
        <taxon>Bacillota</taxon>
        <taxon>Clostridia</taxon>
        <taxon>Eubacteriales</taxon>
        <taxon>Oscillospiraceae</taxon>
        <taxon>Faecalibacterium</taxon>
    </lineage>
</organism>
<evidence type="ECO:0000313" key="2">
    <source>
        <dbReference type="EMBL" id="MEJ5195868.1"/>
    </source>
</evidence>
<keyword evidence="1" id="KW-0175">Coiled coil</keyword>
<gene>
    <name evidence="2" type="ORF">WF834_06710</name>
</gene>
<dbReference type="Proteomes" id="UP001373196">
    <property type="component" value="Unassembled WGS sequence"/>
</dbReference>
<dbReference type="AlphaFoldDB" id="A0AB35YB88"/>
<comment type="caution">
    <text evidence="2">The sequence shown here is derived from an EMBL/GenBank/DDBJ whole genome shotgun (WGS) entry which is preliminary data.</text>
</comment>